<protein>
    <submittedName>
        <fullName evidence="5">YceI-like domain protein</fullName>
    </submittedName>
</protein>
<sequence length="267" mass="27666">MRDSDGAGESTGAGPDPVPGRGRIRGMSRGARWILVAIVAALVIVLAGPYVVARLSAGTAPPPLGLQTPGETISPTATPDPGPFNPDGTWVVGAGSQAGYRVDEVLSGEKGTVVGRTDEVGGTLVVTDGELVRAEITVKTGSIASSSVVRDDAFRRLLETDVFPDAVFILTEPVDLEGVEERDEPLTVQARGTLTIRDVTEPVTVTLEARRSGDGVQVSGAIPVTFADYGVHLPELPFVTVEPSGTVEMLLELERVPGAPSPAPTSP</sequence>
<evidence type="ECO:0000259" key="4">
    <source>
        <dbReference type="SMART" id="SM00867"/>
    </source>
</evidence>
<dbReference type="STRING" id="43678.OJAG_20640"/>
<evidence type="ECO:0000313" key="5">
    <source>
        <dbReference type="EMBL" id="KZM35276.1"/>
    </source>
</evidence>
<dbReference type="Pfam" id="PF04264">
    <property type="entry name" value="YceI"/>
    <property type="match status" value="1"/>
</dbReference>
<feature type="transmembrane region" description="Helical" evidence="3">
    <location>
        <begin position="33"/>
        <end position="52"/>
    </location>
</feature>
<evidence type="ECO:0000256" key="1">
    <source>
        <dbReference type="ARBA" id="ARBA00008812"/>
    </source>
</evidence>
<dbReference type="InterPro" id="IPR036761">
    <property type="entry name" value="TTHA0802/YceI-like_sf"/>
</dbReference>
<dbReference type="AlphaFoldDB" id="A0A163RJR8"/>
<evidence type="ECO:0000313" key="6">
    <source>
        <dbReference type="Proteomes" id="UP000076447"/>
    </source>
</evidence>
<dbReference type="Gene3D" id="2.40.128.110">
    <property type="entry name" value="Lipid/polyisoprenoid-binding, YceI-like"/>
    <property type="match status" value="1"/>
</dbReference>
<evidence type="ECO:0000256" key="3">
    <source>
        <dbReference type="SAM" id="Phobius"/>
    </source>
</evidence>
<dbReference type="SMART" id="SM00867">
    <property type="entry name" value="YceI"/>
    <property type="match status" value="1"/>
</dbReference>
<comment type="similarity">
    <text evidence="1">Belongs to the UPF0312 family.</text>
</comment>
<feature type="region of interest" description="Disordered" evidence="2">
    <location>
        <begin position="1"/>
        <end position="23"/>
    </location>
</feature>
<accession>A0A163RJR8</accession>
<dbReference type="EMBL" id="LRIE01000072">
    <property type="protein sequence ID" value="KZM35276.1"/>
    <property type="molecule type" value="Genomic_DNA"/>
</dbReference>
<organism evidence="5 6">
    <name type="scientific">Oerskovia enterophila</name>
    <dbReference type="NCBI Taxonomy" id="43678"/>
    <lineage>
        <taxon>Bacteria</taxon>
        <taxon>Bacillati</taxon>
        <taxon>Actinomycetota</taxon>
        <taxon>Actinomycetes</taxon>
        <taxon>Micrococcales</taxon>
        <taxon>Cellulomonadaceae</taxon>
        <taxon>Oerskovia</taxon>
    </lineage>
</organism>
<dbReference type="SUPFAM" id="SSF101874">
    <property type="entry name" value="YceI-like"/>
    <property type="match status" value="1"/>
</dbReference>
<reference evidence="5 6" key="1">
    <citation type="submission" date="2016-01" db="EMBL/GenBank/DDBJ databases">
        <title>Genome sequence of Oerskovia enterophila VJag, an agar and cellulose degrading bacterium.</title>
        <authorList>
            <person name="Poehlein A."/>
            <person name="Jag V."/>
            <person name="Bengelsdorf F."/>
            <person name="Duerre P."/>
            <person name="Daniel R."/>
        </authorList>
    </citation>
    <scope>NUCLEOTIDE SEQUENCE [LARGE SCALE GENOMIC DNA]</scope>
    <source>
        <strain evidence="5 6">VJag</strain>
    </source>
</reference>
<name>A0A163RJR8_9CELL</name>
<proteinExistence type="inferred from homology"/>
<keyword evidence="3" id="KW-1133">Transmembrane helix</keyword>
<dbReference type="PANTHER" id="PTHR34406:SF1">
    <property type="entry name" value="PROTEIN YCEI"/>
    <property type="match status" value="1"/>
</dbReference>
<keyword evidence="3" id="KW-0812">Transmembrane</keyword>
<dbReference type="InterPro" id="IPR007372">
    <property type="entry name" value="Lipid/polyisoprenoid-bd_YceI"/>
</dbReference>
<feature type="region of interest" description="Disordered" evidence="2">
    <location>
        <begin position="61"/>
        <end position="81"/>
    </location>
</feature>
<feature type="domain" description="Lipid/polyisoprenoid-binding YceI-like" evidence="4">
    <location>
        <begin position="89"/>
        <end position="254"/>
    </location>
</feature>
<dbReference type="PATRIC" id="fig|43678.3.peg.2152"/>
<keyword evidence="3" id="KW-0472">Membrane</keyword>
<evidence type="ECO:0000256" key="2">
    <source>
        <dbReference type="SAM" id="MobiDB-lite"/>
    </source>
</evidence>
<dbReference type="Proteomes" id="UP000076447">
    <property type="component" value="Unassembled WGS sequence"/>
</dbReference>
<gene>
    <name evidence="5" type="ORF">OJAG_20640</name>
</gene>
<dbReference type="PANTHER" id="PTHR34406">
    <property type="entry name" value="PROTEIN YCEI"/>
    <property type="match status" value="1"/>
</dbReference>
<comment type="caution">
    <text evidence="5">The sequence shown here is derived from an EMBL/GenBank/DDBJ whole genome shotgun (WGS) entry which is preliminary data.</text>
</comment>